<dbReference type="AlphaFoldDB" id="A0A080N2W7"/>
<dbReference type="InterPro" id="IPR023009">
    <property type="entry name" value="Tyrosine_recombinase_XerC/XerD"/>
</dbReference>
<evidence type="ECO:0000256" key="5">
    <source>
        <dbReference type="ARBA" id="ARBA00022908"/>
    </source>
</evidence>
<keyword evidence="6 9" id="KW-0238">DNA-binding</keyword>
<comment type="caution">
    <text evidence="12">The sequence shown here is derived from an EMBL/GenBank/DDBJ whole genome shotgun (WGS) entry which is preliminary data.</text>
</comment>
<sequence length="351" mass="38018">MGAGGELKTDGGQGPTVALGGTELEHFLTYAEANKGLSVNTLRAYSQDVSQCLDFLSRQGVQRLDDVTLEGLRAWMAYETRGRARSTMARKTVAVRAFFAWCFDHDVLPCDPAATLMTPKIPENLPRVLNQEQAERLMDETESEAGAGRFSSRSKQEAIVLRDAAMLEVLYATGIRVAELVGVDVGDVDFASRTLTVTGKGDKQRVVPFGAPASKALEVWMREGRPVLLRASDAGHIVGDRGGGVEDRGSGPAEGGQSGRLQAVFLGARGSRINQRVVREVVHDKAARAGVPDISPHALRHSAATHLLDGGADLREVQEMLGHSSIRTTQRYTHVSMEQLKERYAQAFPRA</sequence>
<organism evidence="12 13">
    <name type="scientific">Bifidobacterium bombi DSM 19703</name>
    <dbReference type="NCBI Taxonomy" id="1341695"/>
    <lineage>
        <taxon>Bacteria</taxon>
        <taxon>Bacillati</taxon>
        <taxon>Actinomycetota</taxon>
        <taxon>Actinomycetes</taxon>
        <taxon>Bifidobacteriales</taxon>
        <taxon>Bifidobacteriaceae</taxon>
        <taxon>Bifidobacterium</taxon>
    </lineage>
</organism>
<dbReference type="InterPro" id="IPR010998">
    <property type="entry name" value="Integrase_recombinase_N"/>
</dbReference>
<dbReference type="GO" id="GO:0051301">
    <property type="term" value="P:cell division"/>
    <property type="evidence" value="ECO:0007669"/>
    <property type="project" value="UniProtKB-KW"/>
</dbReference>
<feature type="domain" description="Core-binding (CB)" evidence="11">
    <location>
        <begin position="18"/>
        <end position="103"/>
    </location>
</feature>
<dbReference type="InterPro" id="IPR050090">
    <property type="entry name" value="Tyrosine_recombinase_XerCD"/>
</dbReference>
<keyword evidence="3 9" id="KW-0132">Cell division</keyword>
<reference evidence="12 13" key="1">
    <citation type="journal article" date="2014" name="Appl. Environ. Microbiol.">
        <title>Genomic encyclopedia of type strains of the genus Bifidobacterium.</title>
        <authorList>
            <person name="Milani C."/>
            <person name="Lugli G.A."/>
            <person name="Duranti S."/>
            <person name="Turroni F."/>
            <person name="Bottacini F."/>
            <person name="Mangifesta M."/>
            <person name="Sanchez B."/>
            <person name="Viappiani A."/>
            <person name="Mancabelli L."/>
            <person name="Taminiau B."/>
            <person name="Delcenserie V."/>
            <person name="Barrangou R."/>
            <person name="Margolles A."/>
            <person name="van Sinderen D."/>
            <person name="Ventura M."/>
        </authorList>
    </citation>
    <scope>NUCLEOTIDE SEQUENCE [LARGE SCALE GENOMIC DNA]</scope>
    <source>
        <strain evidence="12 13">DSM 19703</strain>
    </source>
</reference>
<dbReference type="GO" id="GO:0006313">
    <property type="term" value="P:DNA transposition"/>
    <property type="evidence" value="ECO:0007669"/>
    <property type="project" value="UniProtKB-UniRule"/>
</dbReference>
<dbReference type="InterPro" id="IPR002104">
    <property type="entry name" value="Integrase_catalytic"/>
</dbReference>
<dbReference type="Proteomes" id="UP000028730">
    <property type="component" value="Unassembled WGS sequence"/>
</dbReference>
<keyword evidence="4 9" id="KW-0159">Chromosome partition</keyword>
<keyword evidence="13" id="KW-1185">Reference proteome</keyword>
<dbReference type="InterPro" id="IPR011010">
    <property type="entry name" value="DNA_brk_join_enz"/>
</dbReference>
<evidence type="ECO:0000259" key="11">
    <source>
        <dbReference type="PROSITE" id="PS51900"/>
    </source>
</evidence>
<comment type="similarity">
    <text evidence="9">Belongs to the 'phage' integrase family. XerC subfamily.</text>
</comment>
<evidence type="ECO:0000256" key="3">
    <source>
        <dbReference type="ARBA" id="ARBA00022618"/>
    </source>
</evidence>
<comment type="subunit">
    <text evidence="9">Forms a cyclic heterotetrameric complex composed of two molecules of XerC and two molecules of XerD.</text>
</comment>
<dbReference type="CDD" id="cd00798">
    <property type="entry name" value="INT_XerDC_C"/>
    <property type="match status" value="1"/>
</dbReference>
<comment type="subcellular location">
    <subcellularLocation>
        <location evidence="1 9">Cytoplasm</location>
    </subcellularLocation>
</comment>
<dbReference type="SUPFAM" id="SSF47823">
    <property type="entry name" value="lambda integrase-like, N-terminal domain"/>
    <property type="match status" value="1"/>
</dbReference>
<dbReference type="Gene3D" id="1.10.443.10">
    <property type="entry name" value="Intergrase catalytic core"/>
    <property type="match status" value="1"/>
</dbReference>
<dbReference type="PROSITE" id="PS51900">
    <property type="entry name" value="CB"/>
    <property type="match status" value="1"/>
</dbReference>
<gene>
    <name evidence="9" type="primary">xerC</name>
    <name evidence="12" type="ORF">BBOMB_0761</name>
</gene>
<dbReference type="GO" id="GO:0005737">
    <property type="term" value="C:cytoplasm"/>
    <property type="evidence" value="ECO:0007669"/>
    <property type="project" value="UniProtKB-SubCell"/>
</dbReference>
<comment type="function">
    <text evidence="9">Site-specific tyrosine recombinase, which acts by catalyzing the cutting and rejoining of the recombining DNA molecules. The XerC-XerD complex is essential to convert dimers of the bacterial chromosome into monomers to permit their segregation at cell division. It also contributes to the segregational stability of plasmids.</text>
</comment>
<feature type="active site" evidence="9">
    <location>
        <position position="200"/>
    </location>
</feature>
<dbReference type="PANTHER" id="PTHR30349:SF77">
    <property type="entry name" value="TYROSINE RECOMBINASE XERC"/>
    <property type="match status" value="1"/>
</dbReference>
<dbReference type="InterPro" id="IPR044068">
    <property type="entry name" value="CB"/>
</dbReference>
<keyword evidence="8 9" id="KW-0131">Cell cycle</keyword>
<feature type="domain" description="Tyr recombinase" evidence="10">
    <location>
        <begin position="124"/>
        <end position="345"/>
    </location>
</feature>
<dbReference type="Pfam" id="PF02899">
    <property type="entry name" value="Phage_int_SAM_1"/>
    <property type="match status" value="1"/>
</dbReference>
<evidence type="ECO:0000256" key="6">
    <source>
        <dbReference type="ARBA" id="ARBA00023125"/>
    </source>
</evidence>
<dbReference type="STRING" id="1341695.BBOMB_0761"/>
<evidence type="ECO:0000256" key="9">
    <source>
        <dbReference type="HAMAP-Rule" id="MF_01808"/>
    </source>
</evidence>
<evidence type="ECO:0000256" key="8">
    <source>
        <dbReference type="ARBA" id="ARBA00023306"/>
    </source>
</evidence>
<name>A0A080N2W7_9BIFI</name>
<dbReference type="NCBIfam" id="NF001399">
    <property type="entry name" value="PRK00283.1"/>
    <property type="match status" value="1"/>
</dbReference>
<dbReference type="SUPFAM" id="SSF56349">
    <property type="entry name" value="DNA breaking-rejoining enzymes"/>
    <property type="match status" value="1"/>
</dbReference>
<keyword evidence="7 9" id="KW-0233">DNA recombination</keyword>
<keyword evidence="2 9" id="KW-0963">Cytoplasm</keyword>
<dbReference type="eggNOG" id="COG4974">
    <property type="taxonomic scope" value="Bacteria"/>
</dbReference>
<dbReference type="GO" id="GO:0003677">
    <property type="term" value="F:DNA binding"/>
    <property type="evidence" value="ECO:0007669"/>
    <property type="project" value="UniProtKB-UniRule"/>
</dbReference>
<dbReference type="Pfam" id="PF00589">
    <property type="entry name" value="Phage_integrase"/>
    <property type="match status" value="1"/>
</dbReference>
<evidence type="ECO:0000256" key="7">
    <source>
        <dbReference type="ARBA" id="ARBA00023172"/>
    </source>
</evidence>
<feature type="active site" evidence="9">
    <location>
        <position position="323"/>
    </location>
</feature>
<proteinExistence type="inferred from homology"/>
<evidence type="ECO:0000256" key="4">
    <source>
        <dbReference type="ARBA" id="ARBA00022829"/>
    </source>
</evidence>
<keyword evidence="5 9" id="KW-0229">DNA integration</keyword>
<dbReference type="GO" id="GO:0007059">
    <property type="term" value="P:chromosome segregation"/>
    <property type="evidence" value="ECO:0007669"/>
    <property type="project" value="UniProtKB-UniRule"/>
</dbReference>
<dbReference type="PANTHER" id="PTHR30349">
    <property type="entry name" value="PHAGE INTEGRASE-RELATED"/>
    <property type="match status" value="1"/>
</dbReference>
<evidence type="ECO:0000313" key="12">
    <source>
        <dbReference type="EMBL" id="KFF31408.1"/>
    </source>
</evidence>
<evidence type="ECO:0000256" key="1">
    <source>
        <dbReference type="ARBA" id="ARBA00004496"/>
    </source>
</evidence>
<evidence type="ECO:0000256" key="2">
    <source>
        <dbReference type="ARBA" id="ARBA00022490"/>
    </source>
</evidence>
<feature type="active site" description="O-(3'-phospho-DNA)-tyrosine intermediate" evidence="9">
    <location>
        <position position="332"/>
    </location>
</feature>
<evidence type="ECO:0000259" key="10">
    <source>
        <dbReference type="PROSITE" id="PS51898"/>
    </source>
</evidence>
<dbReference type="InterPro" id="IPR004107">
    <property type="entry name" value="Integrase_SAM-like_N"/>
</dbReference>
<dbReference type="HAMAP" id="MF_01808">
    <property type="entry name" value="Recomb_XerC_XerD"/>
    <property type="match status" value="1"/>
</dbReference>
<dbReference type="PROSITE" id="PS51898">
    <property type="entry name" value="TYR_RECOMBINASE"/>
    <property type="match status" value="1"/>
</dbReference>
<dbReference type="Gene3D" id="1.10.150.130">
    <property type="match status" value="1"/>
</dbReference>
<evidence type="ECO:0000313" key="13">
    <source>
        <dbReference type="Proteomes" id="UP000028730"/>
    </source>
</evidence>
<dbReference type="EMBL" id="ATLK01000001">
    <property type="protein sequence ID" value="KFF31408.1"/>
    <property type="molecule type" value="Genomic_DNA"/>
</dbReference>
<feature type="active site" evidence="9">
    <location>
        <position position="300"/>
    </location>
</feature>
<accession>A0A080N2W7</accession>
<feature type="active site" evidence="9">
    <location>
        <position position="297"/>
    </location>
</feature>
<dbReference type="GO" id="GO:0009037">
    <property type="term" value="F:tyrosine-based site-specific recombinase activity"/>
    <property type="evidence" value="ECO:0007669"/>
    <property type="project" value="UniProtKB-UniRule"/>
</dbReference>
<protein>
    <recommendedName>
        <fullName evidence="9">Tyrosine recombinase XerC</fullName>
    </recommendedName>
</protein>
<feature type="active site" evidence="9">
    <location>
        <position position="176"/>
    </location>
</feature>
<dbReference type="InterPro" id="IPR013762">
    <property type="entry name" value="Integrase-like_cat_sf"/>
</dbReference>